<protein>
    <submittedName>
        <fullName evidence="2">Uncharacterized protein</fullName>
    </submittedName>
</protein>
<dbReference type="RefSeq" id="WP_270043362.1">
    <property type="nucleotide sequence ID" value="NZ_JAPDOD010000030.1"/>
</dbReference>
<dbReference type="EMBL" id="JAPDOD010000030">
    <property type="protein sequence ID" value="MDA0164112.1"/>
    <property type="molecule type" value="Genomic_DNA"/>
</dbReference>
<keyword evidence="3" id="KW-1185">Reference proteome</keyword>
<feature type="region of interest" description="Disordered" evidence="1">
    <location>
        <begin position="43"/>
        <end position="63"/>
    </location>
</feature>
<dbReference type="Proteomes" id="UP001149140">
    <property type="component" value="Unassembled WGS sequence"/>
</dbReference>
<proteinExistence type="predicted"/>
<accession>A0A9X3MX44</accession>
<gene>
    <name evidence="2" type="ORF">OM076_27815</name>
</gene>
<organism evidence="2 3">
    <name type="scientific">Solirubrobacter ginsenosidimutans</name>
    <dbReference type="NCBI Taxonomy" id="490573"/>
    <lineage>
        <taxon>Bacteria</taxon>
        <taxon>Bacillati</taxon>
        <taxon>Actinomycetota</taxon>
        <taxon>Thermoleophilia</taxon>
        <taxon>Solirubrobacterales</taxon>
        <taxon>Solirubrobacteraceae</taxon>
        <taxon>Solirubrobacter</taxon>
    </lineage>
</organism>
<sequence length="63" mass="7464">MNEDALPEPGEVWVKRKTGERYEVMYAFPKMVGLRPLRADRTRPVQFRPNNLFQEYSPEDPPN</sequence>
<name>A0A9X3MX44_9ACTN</name>
<evidence type="ECO:0000313" key="3">
    <source>
        <dbReference type="Proteomes" id="UP001149140"/>
    </source>
</evidence>
<reference evidence="2" key="1">
    <citation type="submission" date="2022-10" db="EMBL/GenBank/DDBJ databases">
        <title>The WGS of Solirubrobacter ginsenosidimutans DSM 21036.</title>
        <authorList>
            <person name="Jiang Z."/>
        </authorList>
    </citation>
    <scope>NUCLEOTIDE SEQUENCE</scope>
    <source>
        <strain evidence="2">DSM 21036</strain>
    </source>
</reference>
<dbReference type="AlphaFoldDB" id="A0A9X3MX44"/>
<evidence type="ECO:0000313" key="2">
    <source>
        <dbReference type="EMBL" id="MDA0164112.1"/>
    </source>
</evidence>
<comment type="caution">
    <text evidence="2">The sequence shown here is derived from an EMBL/GenBank/DDBJ whole genome shotgun (WGS) entry which is preliminary data.</text>
</comment>
<evidence type="ECO:0000256" key="1">
    <source>
        <dbReference type="SAM" id="MobiDB-lite"/>
    </source>
</evidence>